<reference evidence="2" key="2">
    <citation type="submission" date="2013-12" db="EMBL/GenBank/DDBJ databases">
        <authorList>
            <person name="Yu Y."/>
            <person name="Lee S."/>
            <person name="de Baynast K."/>
            <person name="Wissotski M."/>
            <person name="Liu L."/>
            <person name="Talag J."/>
            <person name="Goicoechea J."/>
            <person name="Angelova A."/>
            <person name="Jetty R."/>
            <person name="Kudrna D."/>
            <person name="Golser W."/>
            <person name="Rivera L."/>
            <person name="Zhang J."/>
            <person name="Wing R."/>
        </authorList>
    </citation>
    <scope>NUCLEOTIDE SEQUENCE</scope>
</reference>
<keyword evidence="2" id="KW-1185">Reference proteome</keyword>
<proteinExistence type="predicted"/>
<dbReference type="HOGENOM" id="CLU_2349824_0_0_1"/>
<dbReference type="Gramene" id="LPERR05G09820.1">
    <property type="protein sequence ID" value="LPERR05G09820.1"/>
    <property type="gene ID" value="LPERR05G09820"/>
</dbReference>
<sequence>MPLVTRWKFVMVPTLSSSPMQDDCFIQMWIVDKFVLQHASVHSRYHRLATGRWPIFYLDATGPDVIRPVPKWTTDLLNASLDGQLAPDRISTLAGLE</sequence>
<reference evidence="1" key="3">
    <citation type="submission" date="2015-04" db="UniProtKB">
        <authorList>
            <consortium name="EnsemblPlants"/>
        </authorList>
    </citation>
    <scope>IDENTIFICATION</scope>
</reference>
<accession>A0A0D9WFB1</accession>
<reference evidence="1 2" key="1">
    <citation type="submission" date="2012-08" db="EMBL/GenBank/DDBJ databases">
        <title>Oryza genome evolution.</title>
        <authorList>
            <person name="Wing R.A."/>
        </authorList>
    </citation>
    <scope>NUCLEOTIDE SEQUENCE</scope>
</reference>
<evidence type="ECO:0000313" key="2">
    <source>
        <dbReference type="Proteomes" id="UP000032180"/>
    </source>
</evidence>
<dbReference type="Proteomes" id="UP000032180">
    <property type="component" value="Chromosome 5"/>
</dbReference>
<evidence type="ECO:0000313" key="1">
    <source>
        <dbReference type="EnsemblPlants" id="LPERR05G09820.1"/>
    </source>
</evidence>
<dbReference type="EnsemblPlants" id="LPERR05G09820.1">
    <property type="protein sequence ID" value="LPERR05G09820.1"/>
    <property type="gene ID" value="LPERR05G09820"/>
</dbReference>
<dbReference type="AlphaFoldDB" id="A0A0D9WFB1"/>
<protein>
    <submittedName>
        <fullName evidence="1">Uncharacterized protein</fullName>
    </submittedName>
</protein>
<organism evidence="1 2">
    <name type="scientific">Leersia perrieri</name>
    <dbReference type="NCBI Taxonomy" id="77586"/>
    <lineage>
        <taxon>Eukaryota</taxon>
        <taxon>Viridiplantae</taxon>
        <taxon>Streptophyta</taxon>
        <taxon>Embryophyta</taxon>
        <taxon>Tracheophyta</taxon>
        <taxon>Spermatophyta</taxon>
        <taxon>Magnoliopsida</taxon>
        <taxon>Liliopsida</taxon>
        <taxon>Poales</taxon>
        <taxon>Poaceae</taxon>
        <taxon>BOP clade</taxon>
        <taxon>Oryzoideae</taxon>
        <taxon>Oryzeae</taxon>
        <taxon>Oryzinae</taxon>
        <taxon>Leersia</taxon>
    </lineage>
</organism>
<name>A0A0D9WFB1_9ORYZ</name>